<evidence type="ECO:0000313" key="3">
    <source>
        <dbReference type="Proteomes" id="UP000540989"/>
    </source>
</evidence>
<dbReference type="GO" id="GO:0042602">
    <property type="term" value="F:riboflavin reductase (NADPH) activity"/>
    <property type="evidence" value="ECO:0007669"/>
    <property type="project" value="TreeGrafter"/>
</dbReference>
<keyword evidence="3" id="KW-1185">Reference proteome</keyword>
<comment type="caution">
    <text evidence="2">The sequence shown here is derived from an EMBL/GenBank/DDBJ whole genome shotgun (WGS) entry which is preliminary data.</text>
</comment>
<dbReference type="InterPro" id="IPR051606">
    <property type="entry name" value="Polyketide_Oxido-like"/>
</dbReference>
<dbReference type="Proteomes" id="UP000540989">
    <property type="component" value="Unassembled WGS sequence"/>
</dbReference>
<accession>A0A7W7ZIW3</accession>
<dbReference type="Gene3D" id="3.40.50.720">
    <property type="entry name" value="NAD(P)-binding Rossmann-like Domain"/>
    <property type="match status" value="1"/>
</dbReference>
<proteinExistence type="predicted"/>
<feature type="domain" description="NAD(P)-binding" evidence="1">
    <location>
        <begin position="8"/>
        <end position="198"/>
    </location>
</feature>
<name>A0A7W7ZIW3_9BACT</name>
<gene>
    <name evidence="2" type="ORF">HDF16_005095</name>
</gene>
<dbReference type="AlphaFoldDB" id="A0A7W7ZIW3"/>
<protein>
    <submittedName>
        <fullName evidence="2">Putative NADH-flavin reductase</fullName>
    </submittedName>
</protein>
<dbReference type="GO" id="GO:0004074">
    <property type="term" value="F:biliverdin reductase [NAD(P)H] activity"/>
    <property type="evidence" value="ECO:0007669"/>
    <property type="project" value="TreeGrafter"/>
</dbReference>
<dbReference type="InterPro" id="IPR016040">
    <property type="entry name" value="NAD(P)-bd_dom"/>
</dbReference>
<dbReference type="PANTHER" id="PTHR43355:SF2">
    <property type="entry name" value="FLAVIN REDUCTASE (NADPH)"/>
    <property type="match status" value="1"/>
</dbReference>
<sequence length="210" mass="22603">MNNVLVFGAGGKLGRAIVAALLREGFSVTASVRNLSSYRAPVGVKVAVGDAMNTGAVAAALEGQDAVVNAIGAGTLRRNSIESETTSVILRTIQKTSIRRYIGMSAGMVDTRVLPLGVIPATIFRILLATLFRNIRKEHRAVEKLVTGTELDWTIVRPSRLTNSQTFVDYRLSTEGIIPGTMSVPCATVAHFITSELRKNEYVRKAVFIG</sequence>
<dbReference type="PANTHER" id="PTHR43355">
    <property type="entry name" value="FLAVIN REDUCTASE (NADPH)"/>
    <property type="match status" value="1"/>
</dbReference>
<evidence type="ECO:0000313" key="2">
    <source>
        <dbReference type="EMBL" id="MBB5060359.1"/>
    </source>
</evidence>
<dbReference type="SUPFAM" id="SSF51735">
    <property type="entry name" value="NAD(P)-binding Rossmann-fold domains"/>
    <property type="match status" value="1"/>
</dbReference>
<dbReference type="Pfam" id="PF13460">
    <property type="entry name" value="NAD_binding_10"/>
    <property type="match status" value="1"/>
</dbReference>
<reference evidence="2 3" key="1">
    <citation type="submission" date="2020-08" db="EMBL/GenBank/DDBJ databases">
        <title>Genomic Encyclopedia of Type Strains, Phase IV (KMG-V): Genome sequencing to study the core and pangenomes of soil and plant-associated prokaryotes.</title>
        <authorList>
            <person name="Whitman W."/>
        </authorList>
    </citation>
    <scope>NUCLEOTIDE SEQUENCE [LARGE SCALE GENOMIC DNA]</scope>
    <source>
        <strain evidence="2 3">M8UP14</strain>
    </source>
</reference>
<evidence type="ECO:0000259" key="1">
    <source>
        <dbReference type="Pfam" id="PF13460"/>
    </source>
</evidence>
<dbReference type="InterPro" id="IPR036291">
    <property type="entry name" value="NAD(P)-bd_dom_sf"/>
</dbReference>
<dbReference type="RefSeq" id="WP_184222588.1">
    <property type="nucleotide sequence ID" value="NZ_JACHIP010000012.1"/>
</dbReference>
<dbReference type="EMBL" id="JACHIP010000012">
    <property type="protein sequence ID" value="MBB5060359.1"/>
    <property type="molecule type" value="Genomic_DNA"/>
</dbReference>
<organism evidence="2 3">
    <name type="scientific">Granulicella aggregans</name>
    <dbReference type="NCBI Taxonomy" id="474949"/>
    <lineage>
        <taxon>Bacteria</taxon>
        <taxon>Pseudomonadati</taxon>
        <taxon>Acidobacteriota</taxon>
        <taxon>Terriglobia</taxon>
        <taxon>Terriglobales</taxon>
        <taxon>Acidobacteriaceae</taxon>
        <taxon>Granulicella</taxon>
    </lineage>
</organism>